<keyword evidence="1" id="KW-0472">Membrane</keyword>
<dbReference type="GeneID" id="113494778"/>
<dbReference type="KEGG" id="tnl:113494778"/>
<reference evidence="3" key="1">
    <citation type="submission" date="2025-08" db="UniProtKB">
        <authorList>
            <consortium name="RefSeq"/>
        </authorList>
    </citation>
    <scope>IDENTIFICATION</scope>
</reference>
<keyword evidence="2" id="KW-1185">Reference proteome</keyword>
<keyword evidence="1" id="KW-1133">Transmembrane helix</keyword>
<sequence>MRLYAGNTQVTQARCTRSNTKMPLTGKQPALAAVVHMTQEGKMLLKKLSHYLWTAYCAMSGNYVAIVTVLVVVILSFLLPDISQKIHATNELKTMKKVLDKMSHEVKQAEVACLTVADEICSLHSSMHDDGTETSREKTQDLSVCTSHCMRTTQSEPVQVEKKVGFFRRIFFPNRNTSHKEVTLMSYVYTDSFDAQKEMNSSST</sequence>
<gene>
    <name evidence="3" type="primary">LOC113494778</name>
</gene>
<evidence type="ECO:0000256" key="1">
    <source>
        <dbReference type="SAM" id="Phobius"/>
    </source>
</evidence>
<organism evidence="2 3">
    <name type="scientific">Trichoplusia ni</name>
    <name type="common">Cabbage looper</name>
    <dbReference type="NCBI Taxonomy" id="7111"/>
    <lineage>
        <taxon>Eukaryota</taxon>
        <taxon>Metazoa</taxon>
        <taxon>Ecdysozoa</taxon>
        <taxon>Arthropoda</taxon>
        <taxon>Hexapoda</taxon>
        <taxon>Insecta</taxon>
        <taxon>Pterygota</taxon>
        <taxon>Neoptera</taxon>
        <taxon>Endopterygota</taxon>
        <taxon>Lepidoptera</taxon>
        <taxon>Glossata</taxon>
        <taxon>Ditrysia</taxon>
        <taxon>Noctuoidea</taxon>
        <taxon>Noctuidae</taxon>
        <taxon>Plusiinae</taxon>
        <taxon>Trichoplusia</taxon>
    </lineage>
</organism>
<name>A0A7E5VL34_TRINI</name>
<feature type="transmembrane region" description="Helical" evidence="1">
    <location>
        <begin position="53"/>
        <end position="79"/>
    </location>
</feature>
<dbReference type="InParanoid" id="A0A7E5VL34"/>
<proteinExistence type="predicted"/>
<dbReference type="Proteomes" id="UP000322000">
    <property type="component" value="Chromosome 6"/>
</dbReference>
<dbReference type="OrthoDB" id="7173113at2759"/>
<evidence type="ECO:0000313" key="3">
    <source>
        <dbReference type="RefSeq" id="XP_026729043.1"/>
    </source>
</evidence>
<accession>A0A7E5VL34</accession>
<keyword evidence="1" id="KW-0812">Transmembrane</keyword>
<evidence type="ECO:0000313" key="2">
    <source>
        <dbReference type="Proteomes" id="UP000322000"/>
    </source>
</evidence>
<dbReference type="AlphaFoldDB" id="A0A7E5VL34"/>
<protein>
    <submittedName>
        <fullName evidence="3">Uncharacterized protein LOC113494778 isoform X1</fullName>
    </submittedName>
</protein>
<dbReference type="RefSeq" id="XP_026729043.1">
    <property type="nucleotide sequence ID" value="XM_026873242.1"/>
</dbReference>